<evidence type="ECO:0008006" key="6">
    <source>
        <dbReference type="Google" id="ProtNLM"/>
    </source>
</evidence>
<proteinExistence type="predicted"/>
<evidence type="ECO:0000313" key="2">
    <source>
        <dbReference type="EMBL" id="KAA1090933.1"/>
    </source>
</evidence>
<feature type="signal peptide" evidence="1">
    <location>
        <begin position="1"/>
        <end position="22"/>
    </location>
</feature>
<dbReference type="EMBL" id="VDEP01000177">
    <property type="protein sequence ID" value="KAA1125505.1"/>
    <property type="molecule type" value="Genomic_DNA"/>
</dbReference>
<accession>A0A5B0NPW7</accession>
<evidence type="ECO:0000313" key="5">
    <source>
        <dbReference type="Proteomes" id="UP000325313"/>
    </source>
</evidence>
<feature type="chain" id="PRO_5036137512" description="Phorbol-ester/DAG-type domain-containing protein" evidence="1">
    <location>
        <begin position="23"/>
        <end position="147"/>
    </location>
</feature>
<comment type="caution">
    <text evidence="2">The sequence shown here is derived from an EMBL/GenBank/DDBJ whole genome shotgun (WGS) entry which is preliminary data.</text>
</comment>
<evidence type="ECO:0000313" key="3">
    <source>
        <dbReference type="EMBL" id="KAA1125505.1"/>
    </source>
</evidence>
<dbReference type="Proteomes" id="UP000325313">
    <property type="component" value="Unassembled WGS sequence"/>
</dbReference>
<dbReference type="OrthoDB" id="2511075at2759"/>
<protein>
    <recommendedName>
        <fullName evidence="6">Phorbol-ester/DAG-type domain-containing protein</fullName>
    </recommendedName>
</protein>
<dbReference type="AlphaFoldDB" id="A0A5B0NPW7"/>
<evidence type="ECO:0000313" key="4">
    <source>
        <dbReference type="Proteomes" id="UP000324748"/>
    </source>
</evidence>
<reference evidence="4 5" key="1">
    <citation type="submission" date="2019-05" db="EMBL/GenBank/DDBJ databases">
        <title>Emergence of the Ug99 lineage of the wheat stem rust pathogen through somatic hybridization.</title>
        <authorList>
            <person name="Li F."/>
            <person name="Upadhyaya N.M."/>
            <person name="Sperschneider J."/>
            <person name="Matny O."/>
            <person name="Nguyen-Phuc H."/>
            <person name="Mago R."/>
            <person name="Raley C."/>
            <person name="Miller M.E."/>
            <person name="Silverstein K.A.T."/>
            <person name="Henningsen E."/>
            <person name="Hirsch C.D."/>
            <person name="Visser B."/>
            <person name="Pretorius Z.A."/>
            <person name="Steffenson B.J."/>
            <person name="Schwessinger B."/>
            <person name="Dodds P.N."/>
            <person name="Figueroa M."/>
        </authorList>
    </citation>
    <scope>NUCLEOTIDE SEQUENCE [LARGE SCALE GENOMIC DNA]</scope>
    <source>
        <strain evidence="2">21-0</strain>
        <strain evidence="3 5">Ug99</strain>
    </source>
</reference>
<dbReference type="Proteomes" id="UP000324748">
    <property type="component" value="Unassembled WGS sequence"/>
</dbReference>
<keyword evidence="4" id="KW-1185">Reference proteome</keyword>
<keyword evidence="1" id="KW-0732">Signal</keyword>
<organism evidence="2 4">
    <name type="scientific">Puccinia graminis f. sp. tritici</name>
    <dbReference type="NCBI Taxonomy" id="56615"/>
    <lineage>
        <taxon>Eukaryota</taxon>
        <taxon>Fungi</taxon>
        <taxon>Dikarya</taxon>
        <taxon>Basidiomycota</taxon>
        <taxon>Pucciniomycotina</taxon>
        <taxon>Pucciniomycetes</taxon>
        <taxon>Pucciniales</taxon>
        <taxon>Pucciniaceae</taxon>
        <taxon>Puccinia</taxon>
    </lineage>
</organism>
<dbReference type="EMBL" id="VSWC01000092">
    <property type="protein sequence ID" value="KAA1090933.1"/>
    <property type="molecule type" value="Genomic_DNA"/>
</dbReference>
<gene>
    <name evidence="2" type="ORF">PGT21_018297</name>
    <name evidence="3" type="ORF">PGTUg99_010034</name>
</gene>
<sequence length="147" mass="16799">MCLIAAIIHLTLVNLLMTLCNALKMHAYGSCPGHVSLYVKDSKCECAINFIQYIETYCSTCHKSNNELATICQVCNNQNIDRTWHARNCPEDFELKTTITKEENLQCFWCKGPRLRQHWGIQCHGCNRLHPSCSSRKDLACLKCLCN</sequence>
<evidence type="ECO:0000256" key="1">
    <source>
        <dbReference type="SAM" id="SignalP"/>
    </source>
</evidence>
<name>A0A5B0NPW7_PUCGR</name>